<name>A0ABW7VJ07_STROI</name>
<evidence type="ECO:0000313" key="8">
    <source>
        <dbReference type="EMBL" id="MFI2160201.1"/>
    </source>
</evidence>
<dbReference type="EMBL" id="JBIRWM010000018">
    <property type="protein sequence ID" value="MFI2160201.1"/>
    <property type="molecule type" value="Genomic_DNA"/>
</dbReference>
<evidence type="ECO:0000256" key="6">
    <source>
        <dbReference type="PROSITE-ProRule" id="PRU01091"/>
    </source>
</evidence>
<dbReference type="Pfam" id="PF00486">
    <property type="entry name" value="Trans_reg_C"/>
    <property type="match status" value="1"/>
</dbReference>
<dbReference type="InterPro" id="IPR051677">
    <property type="entry name" value="AfsR-DnrI-RedD_regulator"/>
</dbReference>
<reference evidence="8 9" key="1">
    <citation type="submission" date="2024-10" db="EMBL/GenBank/DDBJ databases">
        <title>The Natural Products Discovery Center: Release of the First 8490 Sequenced Strains for Exploring Actinobacteria Biosynthetic Diversity.</title>
        <authorList>
            <person name="Kalkreuter E."/>
            <person name="Kautsar S.A."/>
            <person name="Yang D."/>
            <person name="Bader C.D."/>
            <person name="Teijaro C.N."/>
            <person name="Fluegel L."/>
            <person name="Davis C.M."/>
            <person name="Simpson J.R."/>
            <person name="Lauterbach L."/>
            <person name="Steele A.D."/>
            <person name="Gui C."/>
            <person name="Meng S."/>
            <person name="Li G."/>
            <person name="Viehrig K."/>
            <person name="Ye F."/>
            <person name="Su P."/>
            <person name="Kiefer A.F."/>
            <person name="Nichols A."/>
            <person name="Cepeda A.J."/>
            <person name="Yan W."/>
            <person name="Fan B."/>
            <person name="Jiang Y."/>
            <person name="Adhikari A."/>
            <person name="Zheng C.-J."/>
            <person name="Schuster L."/>
            <person name="Cowan T.M."/>
            <person name="Smanski M.J."/>
            <person name="Chevrette M.G."/>
            <person name="De Carvalho L.P.S."/>
            <person name="Shen B."/>
        </authorList>
    </citation>
    <scope>NUCLEOTIDE SEQUENCE [LARGE SCALE GENOMIC DNA]</scope>
    <source>
        <strain evidence="8 9">NPDC020295</strain>
    </source>
</reference>
<evidence type="ECO:0000256" key="3">
    <source>
        <dbReference type="ARBA" id="ARBA00023015"/>
    </source>
</evidence>
<feature type="domain" description="OmpR/PhoB-type" evidence="7">
    <location>
        <begin position="1"/>
        <end position="100"/>
    </location>
</feature>
<keyword evidence="3" id="KW-0805">Transcription regulation</keyword>
<keyword evidence="5" id="KW-0804">Transcription</keyword>
<keyword evidence="2" id="KW-0902">Two-component regulatory system</keyword>
<dbReference type="InterPro" id="IPR036388">
    <property type="entry name" value="WH-like_DNA-bd_sf"/>
</dbReference>
<dbReference type="SMART" id="SM01043">
    <property type="entry name" value="BTAD"/>
    <property type="match status" value="1"/>
</dbReference>
<dbReference type="Pfam" id="PF03704">
    <property type="entry name" value="BTAD"/>
    <property type="match status" value="1"/>
</dbReference>
<evidence type="ECO:0000313" key="9">
    <source>
        <dbReference type="Proteomes" id="UP001611397"/>
    </source>
</evidence>
<dbReference type="InterPro" id="IPR001867">
    <property type="entry name" value="OmpR/PhoB-type_DNA-bd"/>
</dbReference>
<evidence type="ECO:0000256" key="5">
    <source>
        <dbReference type="ARBA" id="ARBA00023163"/>
    </source>
</evidence>
<keyword evidence="9" id="KW-1185">Reference proteome</keyword>
<dbReference type="Gene3D" id="1.10.10.10">
    <property type="entry name" value="Winged helix-like DNA-binding domain superfamily/Winged helix DNA-binding domain"/>
    <property type="match status" value="1"/>
</dbReference>
<comment type="similarity">
    <text evidence="1">Belongs to the AfsR/DnrI/RedD regulatory family.</text>
</comment>
<dbReference type="PROSITE" id="PS51755">
    <property type="entry name" value="OMPR_PHOB"/>
    <property type="match status" value="1"/>
</dbReference>
<evidence type="ECO:0000256" key="1">
    <source>
        <dbReference type="ARBA" id="ARBA00005820"/>
    </source>
</evidence>
<accession>A0ABW7VJ07</accession>
<sequence>MRIEILGSLTATVGGKHFIPSAMKPRQLLALLIANSNRYVSQSAITKELWGTTPPRSAANTVQTYVMQIRKLLDSALAQSEGMRATDVLVTGVGGYQLSVAPGDIDLTRYLDLAADGESALLDKDYVRAAHKLADALAMWRDDALCNVRRGPMLDTFVREMDDSRTIALERRIEAELCLGQHYGVLRELTELTRTHPLNENLHSQFMLALYRAGRRVQALKVYQRLRKRMTEELGLDPSPRLQQLQTAVLNCDRSLEFENRPGLLSSRILPAC</sequence>
<dbReference type="PANTHER" id="PTHR35807">
    <property type="entry name" value="TRANSCRIPTIONAL REGULATOR REDD-RELATED"/>
    <property type="match status" value="1"/>
</dbReference>
<dbReference type="Proteomes" id="UP001611397">
    <property type="component" value="Unassembled WGS sequence"/>
</dbReference>
<evidence type="ECO:0000259" key="7">
    <source>
        <dbReference type="PROSITE" id="PS51755"/>
    </source>
</evidence>
<dbReference type="PANTHER" id="PTHR35807:SF1">
    <property type="entry name" value="TRANSCRIPTIONAL REGULATOR REDD"/>
    <property type="match status" value="1"/>
</dbReference>
<dbReference type="SUPFAM" id="SSF46894">
    <property type="entry name" value="C-terminal effector domain of the bipartite response regulators"/>
    <property type="match status" value="1"/>
</dbReference>
<dbReference type="SUPFAM" id="SSF48452">
    <property type="entry name" value="TPR-like"/>
    <property type="match status" value="1"/>
</dbReference>
<feature type="DNA-binding region" description="OmpR/PhoB-type" evidence="6">
    <location>
        <begin position="1"/>
        <end position="100"/>
    </location>
</feature>
<dbReference type="InterPro" id="IPR016032">
    <property type="entry name" value="Sig_transdc_resp-reg_C-effctor"/>
</dbReference>
<dbReference type="CDD" id="cd15831">
    <property type="entry name" value="BTAD"/>
    <property type="match status" value="1"/>
</dbReference>
<protein>
    <submittedName>
        <fullName evidence="8">BTAD domain-containing putative transcriptional regulator</fullName>
    </submittedName>
</protein>
<keyword evidence="4 6" id="KW-0238">DNA-binding</keyword>
<dbReference type="RefSeq" id="WP_244218480.1">
    <property type="nucleotide sequence ID" value="NZ_JBIRUT010000008.1"/>
</dbReference>
<evidence type="ECO:0000256" key="2">
    <source>
        <dbReference type="ARBA" id="ARBA00023012"/>
    </source>
</evidence>
<dbReference type="SMART" id="SM00862">
    <property type="entry name" value="Trans_reg_C"/>
    <property type="match status" value="1"/>
</dbReference>
<proteinExistence type="inferred from homology"/>
<evidence type="ECO:0000256" key="4">
    <source>
        <dbReference type="ARBA" id="ARBA00023125"/>
    </source>
</evidence>
<dbReference type="InterPro" id="IPR005158">
    <property type="entry name" value="BTAD"/>
</dbReference>
<dbReference type="InterPro" id="IPR011990">
    <property type="entry name" value="TPR-like_helical_dom_sf"/>
</dbReference>
<dbReference type="Gene3D" id="1.25.40.10">
    <property type="entry name" value="Tetratricopeptide repeat domain"/>
    <property type="match status" value="1"/>
</dbReference>
<gene>
    <name evidence="8" type="ORF">ACH49L_31655</name>
</gene>
<comment type="caution">
    <text evidence="8">The sequence shown here is derived from an EMBL/GenBank/DDBJ whole genome shotgun (WGS) entry which is preliminary data.</text>
</comment>
<organism evidence="8 9">
    <name type="scientific">Streptomyces olivaceoviridis</name>
    <name type="common">Streptomyces corchorusii</name>
    <dbReference type="NCBI Taxonomy" id="1921"/>
    <lineage>
        <taxon>Bacteria</taxon>
        <taxon>Bacillati</taxon>
        <taxon>Actinomycetota</taxon>
        <taxon>Actinomycetes</taxon>
        <taxon>Kitasatosporales</taxon>
        <taxon>Streptomycetaceae</taxon>
        <taxon>Streptomyces</taxon>
    </lineage>
</organism>